<dbReference type="PRINTS" id="PR00039">
    <property type="entry name" value="HTHLYSR"/>
</dbReference>
<reference evidence="9 10" key="1">
    <citation type="submission" date="2013-11" db="EMBL/GenBank/DDBJ databases">
        <title>Complete genome sequence of Rhizobium gallicum bv. gallicum R602.</title>
        <authorList>
            <person name="Bustos P."/>
            <person name="Santamaria R.I."/>
            <person name="Lozano L."/>
            <person name="Acosta J.L."/>
            <person name="Ormeno-Orrillo E."/>
            <person name="Rogel M.A."/>
            <person name="Romero D."/>
            <person name="Cevallos M.A."/>
            <person name="Martinez-Romero E."/>
            <person name="Gonzalez V."/>
        </authorList>
    </citation>
    <scope>NUCLEOTIDE SEQUENCE [LARGE SCALE GENOMIC DNA]</scope>
    <source>
        <strain evidence="9 10">R602</strain>
        <plasmid evidence="9 10">pRgalR602c</plasmid>
    </source>
</reference>
<dbReference type="Gene3D" id="1.10.10.10">
    <property type="entry name" value="Winged helix-like DNA-binding domain superfamily/Winged helix DNA-binding domain"/>
    <property type="match status" value="1"/>
</dbReference>
<dbReference type="SUPFAM" id="SSF46785">
    <property type="entry name" value="Winged helix' DNA-binding domain"/>
    <property type="match status" value="1"/>
</dbReference>
<dbReference type="Gene3D" id="3.40.190.290">
    <property type="match status" value="1"/>
</dbReference>
<geneLocation type="plasmid" evidence="9 10">
    <name>pRgalR602c</name>
</geneLocation>
<dbReference type="RefSeq" id="WP_040114600.1">
    <property type="nucleotide sequence ID" value="NZ_CP006880.1"/>
</dbReference>
<dbReference type="GO" id="GO:0003700">
    <property type="term" value="F:DNA-binding transcription factor activity"/>
    <property type="evidence" value="ECO:0007669"/>
    <property type="project" value="InterPro"/>
</dbReference>
<evidence type="ECO:0000313" key="10">
    <source>
        <dbReference type="Proteomes" id="UP000031368"/>
    </source>
</evidence>
<dbReference type="SUPFAM" id="SSF53850">
    <property type="entry name" value="Periplasmic binding protein-like II"/>
    <property type="match status" value="1"/>
</dbReference>
<dbReference type="InterPro" id="IPR005119">
    <property type="entry name" value="LysR_subst-bd"/>
</dbReference>
<dbReference type="InterPro" id="IPR036388">
    <property type="entry name" value="WH-like_DNA-bd_sf"/>
</dbReference>
<dbReference type="FunFam" id="3.40.190.290:FF:000012">
    <property type="entry name" value="Transcriptional regulator, LysR family"/>
    <property type="match status" value="1"/>
</dbReference>
<evidence type="ECO:0000313" key="9">
    <source>
        <dbReference type="EMBL" id="AJD44190.1"/>
    </source>
</evidence>
<feature type="domain" description="HTH lysR-type" evidence="8">
    <location>
        <begin position="4"/>
        <end position="61"/>
    </location>
</feature>
<evidence type="ECO:0000256" key="1">
    <source>
        <dbReference type="ARBA" id="ARBA00009437"/>
    </source>
</evidence>
<dbReference type="HOGENOM" id="CLU_039613_16_1_5"/>
<proteinExistence type="inferred from homology"/>
<keyword evidence="3" id="KW-0238">DNA-binding</keyword>
<dbReference type="GO" id="GO:0006351">
    <property type="term" value="P:DNA-templated transcription"/>
    <property type="evidence" value="ECO:0007669"/>
    <property type="project" value="TreeGrafter"/>
</dbReference>
<dbReference type="AlphaFoldDB" id="A0A0B4XBM9"/>
<evidence type="ECO:0000256" key="2">
    <source>
        <dbReference type="ARBA" id="ARBA00023015"/>
    </source>
</evidence>
<gene>
    <name evidence="9" type="ORF">RGR602_PC00143</name>
</gene>
<keyword evidence="4" id="KW-0804">Transcription</keyword>
<name>A0A0B4XBM9_9HYPH</name>
<dbReference type="GO" id="GO:0043565">
    <property type="term" value="F:sequence-specific DNA binding"/>
    <property type="evidence" value="ECO:0007669"/>
    <property type="project" value="TreeGrafter"/>
</dbReference>
<dbReference type="FunFam" id="1.10.10.10:FF:000001">
    <property type="entry name" value="LysR family transcriptional regulator"/>
    <property type="match status" value="1"/>
</dbReference>
<dbReference type="InterPro" id="IPR000847">
    <property type="entry name" value="LysR_HTH_N"/>
</dbReference>
<evidence type="ECO:0000256" key="7">
    <source>
        <dbReference type="ARBA" id="ARBA00083243"/>
    </source>
</evidence>
<dbReference type="Pfam" id="PF00126">
    <property type="entry name" value="HTH_1"/>
    <property type="match status" value="1"/>
</dbReference>
<keyword evidence="2" id="KW-0805">Transcription regulation</keyword>
<dbReference type="PANTHER" id="PTHR30537">
    <property type="entry name" value="HTH-TYPE TRANSCRIPTIONAL REGULATOR"/>
    <property type="match status" value="1"/>
</dbReference>
<keyword evidence="10" id="KW-1185">Reference proteome</keyword>
<evidence type="ECO:0000256" key="6">
    <source>
        <dbReference type="ARBA" id="ARBA00067332"/>
    </source>
</evidence>
<organism evidence="9 10">
    <name type="scientific">Rhizobium gallicum bv. gallicum R602sp</name>
    <dbReference type="NCBI Taxonomy" id="1041138"/>
    <lineage>
        <taxon>Bacteria</taxon>
        <taxon>Pseudomonadati</taxon>
        <taxon>Pseudomonadota</taxon>
        <taxon>Alphaproteobacteria</taxon>
        <taxon>Hyphomicrobiales</taxon>
        <taxon>Rhizobiaceae</taxon>
        <taxon>Rhizobium/Agrobacterium group</taxon>
        <taxon>Rhizobium</taxon>
    </lineage>
</organism>
<accession>A0A0B4XBM9</accession>
<evidence type="ECO:0000256" key="5">
    <source>
        <dbReference type="ARBA" id="ARBA00054626"/>
    </source>
</evidence>
<evidence type="ECO:0000256" key="3">
    <source>
        <dbReference type="ARBA" id="ARBA00023125"/>
    </source>
</evidence>
<dbReference type="PROSITE" id="PS50931">
    <property type="entry name" value="HTH_LYSR"/>
    <property type="match status" value="1"/>
</dbReference>
<keyword evidence="9" id="KW-0614">Plasmid</keyword>
<sequence length="297" mass="33360">MLRENVNDLLAFLAVARERSFTKAAAKLGMSQSGLSHIVRGLEERLGVRLLTRTTRSVAPTPEGEHLLKTIGPRFEEIEGELVALTDKRERPAGTIRITAEDYAIDHVLWPKLRKILHDYPDIKVEFVIDYGLTDIVAERFDAGVRLGEIVSQGMIAVRISPEQRMIVIGSPDYLERNPAPITPQELTRHQCINLRLPTRGGLYAWEFEKDGEDMRVRVDGQMTCNGITQIRAMAVDGFGLGFIPDGLAMPEIEAGRLVQVLADWCPHYPGYHLYYPSRRQSSAAFNIVVDALRERG</sequence>
<dbReference type="InterPro" id="IPR036390">
    <property type="entry name" value="WH_DNA-bd_sf"/>
</dbReference>
<dbReference type="InterPro" id="IPR058163">
    <property type="entry name" value="LysR-type_TF_proteobact-type"/>
</dbReference>
<comment type="similarity">
    <text evidence="1">Belongs to the LysR transcriptional regulatory family.</text>
</comment>
<protein>
    <recommendedName>
        <fullName evidence="6">HTH-type transcriptional regulator TtuA</fullName>
    </recommendedName>
    <alternativeName>
        <fullName evidence="7">Tartrate utilization transcriptional regulator</fullName>
    </alternativeName>
</protein>
<evidence type="ECO:0000259" key="8">
    <source>
        <dbReference type="PROSITE" id="PS50931"/>
    </source>
</evidence>
<dbReference type="CDD" id="cd08474">
    <property type="entry name" value="PBP2_CrgA_like_5"/>
    <property type="match status" value="1"/>
</dbReference>
<dbReference type="Pfam" id="PF03466">
    <property type="entry name" value="LysR_substrate"/>
    <property type="match status" value="1"/>
</dbReference>
<comment type="function">
    <text evidence="5">Transcriptional regulator of the ttuABCDE tartrate utilization operon.</text>
</comment>
<dbReference type="EMBL" id="CP006880">
    <property type="protein sequence ID" value="AJD44190.1"/>
    <property type="molecule type" value="Genomic_DNA"/>
</dbReference>
<dbReference type="PANTHER" id="PTHR30537:SF1">
    <property type="entry name" value="HTH-TYPE TRANSCRIPTIONAL REGULATOR PGRR"/>
    <property type="match status" value="1"/>
</dbReference>
<dbReference type="KEGG" id="rga:RGR602_PC00143"/>
<evidence type="ECO:0000256" key="4">
    <source>
        <dbReference type="ARBA" id="ARBA00023163"/>
    </source>
</evidence>
<dbReference type="Proteomes" id="UP000031368">
    <property type="component" value="Plasmid pRgalR602c"/>
</dbReference>